<dbReference type="InterPro" id="IPR029058">
    <property type="entry name" value="AB_hydrolase_fold"/>
</dbReference>
<accession>A0A4S1WGB8</accession>
<reference evidence="2 3" key="1">
    <citation type="submission" date="2019-04" db="EMBL/GenBank/DDBJ databases">
        <title>Sphingomonas psychrotolerans sp. nov., isolated from soil in the Tianshan Mountains, Xinjiang, China.</title>
        <authorList>
            <person name="Luo Y."/>
            <person name="Sheng H."/>
        </authorList>
    </citation>
    <scope>NUCLEOTIDE SEQUENCE [LARGE SCALE GENOMIC DNA]</scope>
    <source>
        <strain evidence="2 3">KIS18-15</strain>
    </source>
</reference>
<comment type="caution">
    <text evidence="2">The sequence shown here is derived from an EMBL/GenBank/DDBJ whole genome shotgun (WGS) entry which is preliminary data.</text>
</comment>
<dbReference type="Proteomes" id="UP000309848">
    <property type="component" value="Unassembled WGS sequence"/>
</dbReference>
<keyword evidence="3" id="KW-1185">Reference proteome</keyword>
<protein>
    <recommendedName>
        <fullName evidence="1">AB hydrolase-1 domain-containing protein</fullName>
    </recommendedName>
</protein>
<dbReference type="InterPro" id="IPR053145">
    <property type="entry name" value="AB_hydrolase_Est10"/>
</dbReference>
<dbReference type="Gene3D" id="3.40.50.1820">
    <property type="entry name" value="alpha/beta hydrolase"/>
    <property type="match status" value="1"/>
</dbReference>
<gene>
    <name evidence="2" type="ORF">E5A74_14590</name>
</gene>
<evidence type="ECO:0000313" key="2">
    <source>
        <dbReference type="EMBL" id="TGX40717.1"/>
    </source>
</evidence>
<organism evidence="2 3">
    <name type="scientific">Sphingomonas naasensis</name>
    <dbReference type="NCBI Taxonomy" id="1344951"/>
    <lineage>
        <taxon>Bacteria</taxon>
        <taxon>Pseudomonadati</taxon>
        <taxon>Pseudomonadota</taxon>
        <taxon>Alphaproteobacteria</taxon>
        <taxon>Sphingomonadales</taxon>
        <taxon>Sphingomonadaceae</taxon>
        <taxon>Sphingomonas</taxon>
    </lineage>
</organism>
<dbReference type="GO" id="GO:0052689">
    <property type="term" value="F:carboxylic ester hydrolase activity"/>
    <property type="evidence" value="ECO:0007669"/>
    <property type="project" value="TreeGrafter"/>
</dbReference>
<dbReference type="InterPro" id="IPR036034">
    <property type="entry name" value="PDZ_sf"/>
</dbReference>
<dbReference type="PANTHER" id="PTHR43265:SF1">
    <property type="entry name" value="ESTERASE ESTD"/>
    <property type="match status" value="1"/>
</dbReference>
<evidence type="ECO:0000313" key="3">
    <source>
        <dbReference type="Proteomes" id="UP000309848"/>
    </source>
</evidence>
<dbReference type="SUPFAM" id="SSF50156">
    <property type="entry name" value="PDZ domain-like"/>
    <property type="match status" value="1"/>
</dbReference>
<sequence>MAGPCAAAADPLPRSASLAAEVRTVTGGAARGVEVTALRGEAGVALKAGDIIVALDGKPTADVPALLAALRGTRAGNRLHVEVQRGRVRKHLWGIAAARPIERFAGAETRLGEVAFGGGLLRDIMVVPHGAPADGPLLFLIPGYTCASVETPDPDASHHQLIEGLAKRGIATYRIEKPGVGDSRGGKPCADIDFATELGGFVAGYRALVEKYGVSPDRIFLFGHSLGGIEAPLMARDLPPRGVAVYGTVYENWQDYMANVFRTQDFIALAADPALGEARGEEARALLHQVFVDRLTPGQIAAQGPEAAARLTSLMSWDGGTHYYGRHYAYWQGLAGQRMAAAWRDVHAEVLSIFGESDVEALNDIGHRAIADVVNHYRPGTARFVAVPLTGHKMRLDGTLADVRRARSGGDEEGATRPFNPALIDIVADWIARAAKR</sequence>
<dbReference type="RefSeq" id="WP_166745801.1">
    <property type="nucleotide sequence ID" value="NZ_JAASQM010000005.1"/>
</dbReference>
<dbReference type="SUPFAM" id="SSF53474">
    <property type="entry name" value="alpha/beta-Hydrolases"/>
    <property type="match status" value="1"/>
</dbReference>
<name>A0A4S1WGB8_9SPHN</name>
<dbReference type="AlphaFoldDB" id="A0A4S1WGB8"/>
<dbReference type="EMBL" id="SRXU01000006">
    <property type="protein sequence ID" value="TGX40717.1"/>
    <property type="molecule type" value="Genomic_DNA"/>
</dbReference>
<dbReference type="InterPro" id="IPR000073">
    <property type="entry name" value="AB_hydrolase_1"/>
</dbReference>
<dbReference type="Gene3D" id="2.30.42.10">
    <property type="match status" value="1"/>
</dbReference>
<feature type="domain" description="AB hydrolase-1" evidence="1">
    <location>
        <begin position="140"/>
        <end position="394"/>
    </location>
</feature>
<dbReference type="Pfam" id="PF12697">
    <property type="entry name" value="Abhydrolase_6"/>
    <property type="match status" value="1"/>
</dbReference>
<evidence type="ECO:0000259" key="1">
    <source>
        <dbReference type="Pfam" id="PF12697"/>
    </source>
</evidence>
<dbReference type="PANTHER" id="PTHR43265">
    <property type="entry name" value="ESTERASE ESTD"/>
    <property type="match status" value="1"/>
</dbReference>
<proteinExistence type="predicted"/>